<protein>
    <submittedName>
        <fullName evidence="3">Putative transposition helper protein</fullName>
    </submittedName>
</protein>
<dbReference type="InterPro" id="IPR027417">
    <property type="entry name" value="P-loop_NTPase"/>
</dbReference>
<accession>L7KN25</accession>
<dbReference type="Proteomes" id="UP000010988">
    <property type="component" value="Unassembled WGS sequence"/>
</dbReference>
<gene>
    <name evidence="3" type="ORF">GOACH_19_00020</name>
</gene>
<comment type="caution">
    <text evidence="3">The sequence shown here is derived from an EMBL/GenBank/DDBJ whole genome shotgun (WGS) entry which is preliminary data.</text>
</comment>
<dbReference type="STRING" id="1220583.GOACH_19_00020"/>
<evidence type="ECO:0000313" key="4">
    <source>
        <dbReference type="Proteomes" id="UP000010988"/>
    </source>
</evidence>
<evidence type="ECO:0000259" key="2">
    <source>
        <dbReference type="SMART" id="SM00382"/>
    </source>
</evidence>
<dbReference type="InterPro" id="IPR002611">
    <property type="entry name" value="IstB_ATP-bd"/>
</dbReference>
<dbReference type="CDD" id="cd00009">
    <property type="entry name" value="AAA"/>
    <property type="match status" value="1"/>
</dbReference>
<dbReference type="Pfam" id="PF01695">
    <property type="entry name" value="IstB_IS21"/>
    <property type="match status" value="1"/>
</dbReference>
<organism evidence="3 4">
    <name type="scientific">Gordonia aichiensis NBRC 108223</name>
    <dbReference type="NCBI Taxonomy" id="1220583"/>
    <lineage>
        <taxon>Bacteria</taxon>
        <taxon>Bacillati</taxon>
        <taxon>Actinomycetota</taxon>
        <taxon>Actinomycetes</taxon>
        <taxon>Mycobacteriales</taxon>
        <taxon>Gordoniaceae</taxon>
        <taxon>Gordonia</taxon>
    </lineage>
</organism>
<feature type="domain" description="AAA+ ATPase" evidence="2">
    <location>
        <begin position="22"/>
        <end position="152"/>
    </location>
</feature>
<evidence type="ECO:0000256" key="1">
    <source>
        <dbReference type="SAM" id="MobiDB-lite"/>
    </source>
</evidence>
<dbReference type="GO" id="GO:0006260">
    <property type="term" value="P:DNA replication"/>
    <property type="evidence" value="ECO:0007669"/>
    <property type="project" value="TreeGrafter"/>
</dbReference>
<keyword evidence="4" id="KW-1185">Reference proteome</keyword>
<dbReference type="AlphaFoldDB" id="L7KN25"/>
<dbReference type="GO" id="GO:0005524">
    <property type="term" value="F:ATP binding"/>
    <property type="evidence" value="ECO:0007669"/>
    <property type="project" value="InterPro"/>
</dbReference>
<dbReference type="SMART" id="SM00382">
    <property type="entry name" value="AAA"/>
    <property type="match status" value="1"/>
</dbReference>
<name>L7KN25_9ACTN</name>
<dbReference type="EMBL" id="BANR01000019">
    <property type="protein sequence ID" value="GAC49999.1"/>
    <property type="molecule type" value="Genomic_DNA"/>
</dbReference>
<dbReference type="SUPFAM" id="SSF52540">
    <property type="entry name" value="P-loop containing nucleoside triphosphate hydrolases"/>
    <property type="match status" value="1"/>
</dbReference>
<reference evidence="3 4" key="1">
    <citation type="submission" date="2012-12" db="EMBL/GenBank/DDBJ databases">
        <title>Whole genome shotgun sequence of Gordonia aichiensis NBRC 108223.</title>
        <authorList>
            <person name="Isaki-Nakamura S."/>
            <person name="Hosoyama A."/>
            <person name="Tsuchikane K."/>
            <person name="Ando Y."/>
            <person name="Baba S."/>
            <person name="Ohji S."/>
            <person name="Hamada M."/>
            <person name="Tamura T."/>
            <person name="Yamazoe A."/>
            <person name="Yamazaki S."/>
            <person name="Fujita N."/>
        </authorList>
    </citation>
    <scope>NUCLEOTIDE SEQUENCE [LARGE SCALE GENOMIC DNA]</scope>
    <source>
        <strain evidence="3 4">NBRC 108223</strain>
    </source>
</reference>
<sequence length="182" mass="19496">MAASSIPANTFAYLESSEWIRTQHNLVIIGPAGTGKSHTLIGLGIAAVHAGPKVRYFIAVDLVETLYRGLADNTVGKIIDTRLRQDLIIIDEMGFAPLDDTGTQLLFRLVVGAYERRSLAVDTVAVGNDRHIATQGEPVDGTSRLVAAVAIPRGGEPGAVGSPPRQRKSRRDPLELNFIGTD</sequence>
<dbReference type="PANTHER" id="PTHR30050:SF4">
    <property type="entry name" value="ATP-BINDING PROTEIN RV3427C IN INSERTION SEQUENCE-RELATED"/>
    <property type="match status" value="1"/>
</dbReference>
<feature type="region of interest" description="Disordered" evidence="1">
    <location>
        <begin position="153"/>
        <end position="182"/>
    </location>
</feature>
<dbReference type="eggNOG" id="COG1484">
    <property type="taxonomic scope" value="Bacteria"/>
</dbReference>
<dbReference type="InterPro" id="IPR003593">
    <property type="entry name" value="AAA+_ATPase"/>
</dbReference>
<evidence type="ECO:0000313" key="3">
    <source>
        <dbReference type="EMBL" id="GAC49999.1"/>
    </source>
</evidence>
<dbReference type="PANTHER" id="PTHR30050">
    <property type="entry name" value="CHROMOSOMAL REPLICATION INITIATOR PROTEIN DNAA"/>
    <property type="match status" value="1"/>
</dbReference>
<dbReference type="Gene3D" id="3.40.50.300">
    <property type="entry name" value="P-loop containing nucleotide triphosphate hydrolases"/>
    <property type="match status" value="1"/>
</dbReference>
<proteinExistence type="predicted"/>